<evidence type="ECO:0000313" key="3">
    <source>
        <dbReference type="Proteomes" id="UP000184600"/>
    </source>
</evidence>
<accession>A0A1M7YT32</accession>
<evidence type="ECO:0000256" key="1">
    <source>
        <dbReference type="SAM" id="SignalP"/>
    </source>
</evidence>
<reference evidence="3" key="1">
    <citation type="submission" date="2016-12" db="EMBL/GenBank/DDBJ databases">
        <authorList>
            <person name="Rodrigo-Torres L."/>
            <person name="Arahal R.D."/>
            <person name="Lucena T."/>
        </authorList>
    </citation>
    <scope>NUCLEOTIDE SEQUENCE [LARGE SCALE GENOMIC DNA]</scope>
</reference>
<feature type="signal peptide" evidence="1">
    <location>
        <begin position="1"/>
        <end position="17"/>
    </location>
</feature>
<evidence type="ECO:0000313" key="2">
    <source>
        <dbReference type="EMBL" id="SHO55761.1"/>
    </source>
</evidence>
<name>A0A1M7YT32_9VIBR</name>
<gene>
    <name evidence="2" type="ORF">VQ7734_01507</name>
</gene>
<protein>
    <submittedName>
        <fullName evidence="2">Uncharacterized protein</fullName>
    </submittedName>
</protein>
<keyword evidence="1" id="KW-0732">Signal</keyword>
<dbReference type="Proteomes" id="UP000184600">
    <property type="component" value="Unassembled WGS sequence"/>
</dbReference>
<dbReference type="RefSeq" id="WP_073581075.1">
    <property type="nucleotide sequence ID" value="NZ_AP024897.1"/>
</dbReference>
<organism evidence="2 3">
    <name type="scientific">Vibrio quintilis</name>
    <dbReference type="NCBI Taxonomy" id="1117707"/>
    <lineage>
        <taxon>Bacteria</taxon>
        <taxon>Pseudomonadati</taxon>
        <taxon>Pseudomonadota</taxon>
        <taxon>Gammaproteobacteria</taxon>
        <taxon>Vibrionales</taxon>
        <taxon>Vibrionaceae</taxon>
        <taxon>Vibrio</taxon>
    </lineage>
</organism>
<dbReference type="EMBL" id="FRFG01000017">
    <property type="protein sequence ID" value="SHO55761.1"/>
    <property type="molecule type" value="Genomic_DNA"/>
</dbReference>
<dbReference type="AlphaFoldDB" id="A0A1M7YT32"/>
<keyword evidence="3" id="KW-1185">Reference proteome</keyword>
<sequence length="268" mass="30043">MKFLLTFLLLFSALIQAESYCDEGVSETLMTAYPQAKPDQYGENLTLHDKRHGRIALNDRMTQCKIWPAHPELAIIVVKTDIEFDPEISGEATNADLELFITSVKNKRILAHYTKAGALSSDAFYVSQIKLDTARYQLNPATTAFGVRVTRNGSSSVYPFNTEVLNLYTYRQHQITKVMDNLQTKSYSGVNEGQCNSEFSTEKSIILIGKETHQSGFASLTVKTTRQDFADTMDEGACVQTKQKTQKDKHVIHFSHGAYQVPKNISGL</sequence>
<feature type="chain" id="PRO_5013088162" evidence="1">
    <location>
        <begin position="18"/>
        <end position="268"/>
    </location>
</feature>
<proteinExistence type="predicted"/>